<evidence type="ECO:0000256" key="1">
    <source>
        <dbReference type="ARBA" id="ARBA00004123"/>
    </source>
</evidence>
<dbReference type="SMART" id="SM00906">
    <property type="entry name" value="Fungal_trans"/>
    <property type="match status" value="1"/>
</dbReference>
<gene>
    <name evidence="5" type="ORF">N0V89_003849</name>
</gene>
<evidence type="ECO:0000256" key="2">
    <source>
        <dbReference type="ARBA" id="ARBA00023242"/>
    </source>
</evidence>
<name>A0A9W8XND9_9PLEO</name>
<dbReference type="GO" id="GO:0003677">
    <property type="term" value="F:DNA binding"/>
    <property type="evidence" value="ECO:0007669"/>
    <property type="project" value="InterPro"/>
</dbReference>
<organism evidence="5 6">
    <name type="scientific">Didymosphaeria variabile</name>
    <dbReference type="NCBI Taxonomy" id="1932322"/>
    <lineage>
        <taxon>Eukaryota</taxon>
        <taxon>Fungi</taxon>
        <taxon>Dikarya</taxon>
        <taxon>Ascomycota</taxon>
        <taxon>Pezizomycotina</taxon>
        <taxon>Dothideomycetes</taxon>
        <taxon>Pleosporomycetidae</taxon>
        <taxon>Pleosporales</taxon>
        <taxon>Massarineae</taxon>
        <taxon>Didymosphaeriaceae</taxon>
        <taxon>Didymosphaeria</taxon>
    </lineage>
</organism>
<evidence type="ECO:0000313" key="6">
    <source>
        <dbReference type="Proteomes" id="UP001140513"/>
    </source>
</evidence>
<comment type="caution">
    <text evidence="5">The sequence shown here is derived from an EMBL/GenBank/DDBJ whole genome shotgun (WGS) entry which is preliminary data.</text>
</comment>
<dbReference type="Proteomes" id="UP001140513">
    <property type="component" value="Unassembled WGS sequence"/>
</dbReference>
<dbReference type="GO" id="GO:0005634">
    <property type="term" value="C:nucleus"/>
    <property type="evidence" value="ECO:0007669"/>
    <property type="project" value="UniProtKB-SubCell"/>
</dbReference>
<keyword evidence="2" id="KW-0539">Nucleus</keyword>
<evidence type="ECO:0000259" key="4">
    <source>
        <dbReference type="SMART" id="SM00906"/>
    </source>
</evidence>
<dbReference type="PANTHER" id="PTHR31001:SF85">
    <property type="entry name" value="ZN(II)2CYS6 TRANSCRIPTION FACTOR (EUROFUNG)"/>
    <property type="match status" value="1"/>
</dbReference>
<dbReference type="Pfam" id="PF04082">
    <property type="entry name" value="Fungal_trans"/>
    <property type="match status" value="1"/>
</dbReference>
<dbReference type="InterPro" id="IPR007219">
    <property type="entry name" value="XnlR_reg_dom"/>
</dbReference>
<keyword evidence="6" id="KW-1185">Reference proteome</keyword>
<accession>A0A9W8XND9</accession>
<protein>
    <recommendedName>
        <fullName evidence="4">Xylanolytic transcriptional activator regulatory domain-containing protein</fullName>
    </recommendedName>
</protein>
<feature type="compositionally biased region" description="Acidic residues" evidence="3">
    <location>
        <begin position="43"/>
        <end position="57"/>
    </location>
</feature>
<dbReference type="PANTHER" id="PTHR31001">
    <property type="entry name" value="UNCHARACTERIZED TRANSCRIPTIONAL REGULATORY PROTEIN"/>
    <property type="match status" value="1"/>
</dbReference>
<dbReference type="OrthoDB" id="424974at2759"/>
<dbReference type="GO" id="GO:0008270">
    <property type="term" value="F:zinc ion binding"/>
    <property type="evidence" value="ECO:0007669"/>
    <property type="project" value="InterPro"/>
</dbReference>
<evidence type="ECO:0000313" key="5">
    <source>
        <dbReference type="EMBL" id="KAJ4355828.1"/>
    </source>
</evidence>
<dbReference type="RefSeq" id="XP_056072954.1">
    <property type="nucleotide sequence ID" value="XM_056212646.1"/>
</dbReference>
<dbReference type="GeneID" id="80907379"/>
<dbReference type="GO" id="GO:0006351">
    <property type="term" value="P:DNA-templated transcription"/>
    <property type="evidence" value="ECO:0007669"/>
    <property type="project" value="InterPro"/>
</dbReference>
<comment type="subcellular location">
    <subcellularLocation>
        <location evidence="1">Nucleus</location>
    </subcellularLocation>
</comment>
<feature type="domain" description="Xylanolytic transcriptional activator regulatory" evidence="4">
    <location>
        <begin position="274"/>
        <end position="346"/>
    </location>
</feature>
<proteinExistence type="predicted"/>
<dbReference type="AlphaFoldDB" id="A0A9W8XND9"/>
<dbReference type="EMBL" id="JAPEUX010000003">
    <property type="protein sequence ID" value="KAJ4355828.1"/>
    <property type="molecule type" value="Genomic_DNA"/>
</dbReference>
<evidence type="ECO:0000256" key="3">
    <source>
        <dbReference type="SAM" id="MobiDB-lite"/>
    </source>
</evidence>
<dbReference type="InterPro" id="IPR050613">
    <property type="entry name" value="Sec_Metabolite_Reg"/>
</dbReference>
<dbReference type="CDD" id="cd12148">
    <property type="entry name" value="fungal_TF_MHR"/>
    <property type="match status" value="1"/>
</dbReference>
<sequence length="647" mass="73597">MVTYGEATQPVTFLPASHKYVDRTRVSPVWKYLVDDTSREFGDDGNDEEEEEYEEDDDAIVSWCLQNQPYNWRGNATGPGQGILMVTPNGKSHYVARDTAKHVPYFERVLSSTQVETPPGLITRSATTINRCEHLDANSLLKPQRAKGSLLSSYPSMNIIPKLWDHYTEHVDTMFKVVFKPDVARLILHICRGFHIDPSSEALLFAIWFAVIASTSAEDCQALHGIERNQLLRKYRIALEQALVQADWIATQEIVILQSLAIYLAFASEKTRSTWVLSGIVISLAQAIGLHMSIASSPLTPVEIEVRRRIWWSLCQIDVRVSNNCGLEPHVPLVVDCELPLHVNDADLDAGHNADDTSPRKEKTEMTLSLIKIEHAYTTLRFKRAQYRSSHSDGEKKDHLIGKQIQRYTDVYMKYFEDPSEFSRLCALGLQLIIARLRKLIPDASDSQGHVDTEALNEPLLLYNADVLNIAQQLPEMQRQYGWFFRCKCSQWHALVYLLIHLCKYTQGAAVDRAWAAVDAFFITLGEKYHLAAPRFFDGTFTGKKDALWQPLLRLLAKARDSRAQSLQTTKEVTISSERPIDERPADHPAKQKGMLADPFLGQSFDFEEEMNWEQIDVWAHDFQAVLAREDGLGHAGEDVRDALDWW</sequence>
<feature type="region of interest" description="Disordered" evidence="3">
    <location>
        <begin position="37"/>
        <end position="57"/>
    </location>
</feature>
<reference evidence="5" key="1">
    <citation type="submission" date="2022-10" db="EMBL/GenBank/DDBJ databases">
        <title>Tapping the CABI collections for fungal endophytes: first genome assemblies for Collariella, Neodidymelliopsis, Ascochyta clinopodiicola, Didymella pomorum, Didymosphaeria variabile, Neocosmospora piperis and Neocucurbitaria cava.</title>
        <authorList>
            <person name="Hill R."/>
        </authorList>
    </citation>
    <scope>NUCLEOTIDE SEQUENCE</scope>
    <source>
        <strain evidence="5">IMI 356815</strain>
    </source>
</reference>